<evidence type="ECO:0000313" key="2">
    <source>
        <dbReference type="EMBL" id="KAH7124631.1"/>
    </source>
</evidence>
<accession>A0A9P9DU84</accession>
<keyword evidence="3" id="KW-1185">Reference proteome</keyword>
<reference evidence="2" key="1">
    <citation type="journal article" date="2021" name="Nat. Commun.">
        <title>Genetic determinants of endophytism in the Arabidopsis root mycobiome.</title>
        <authorList>
            <person name="Mesny F."/>
            <person name="Miyauchi S."/>
            <person name="Thiergart T."/>
            <person name="Pickel B."/>
            <person name="Atanasova L."/>
            <person name="Karlsson M."/>
            <person name="Huettel B."/>
            <person name="Barry K.W."/>
            <person name="Haridas S."/>
            <person name="Chen C."/>
            <person name="Bauer D."/>
            <person name="Andreopoulos W."/>
            <person name="Pangilinan J."/>
            <person name="LaButti K."/>
            <person name="Riley R."/>
            <person name="Lipzen A."/>
            <person name="Clum A."/>
            <person name="Drula E."/>
            <person name="Henrissat B."/>
            <person name="Kohler A."/>
            <person name="Grigoriev I.V."/>
            <person name="Martin F.M."/>
            <person name="Hacquard S."/>
        </authorList>
    </citation>
    <scope>NUCLEOTIDE SEQUENCE</scope>
    <source>
        <strain evidence="2">MPI-CAGE-AT-0147</strain>
    </source>
</reference>
<dbReference type="Proteomes" id="UP000738349">
    <property type="component" value="Unassembled WGS sequence"/>
</dbReference>
<feature type="domain" description="CHAT" evidence="1">
    <location>
        <begin position="18"/>
        <end position="366"/>
    </location>
</feature>
<evidence type="ECO:0000313" key="3">
    <source>
        <dbReference type="Proteomes" id="UP000738349"/>
    </source>
</evidence>
<dbReference type="InterPro" id="IPR024983">
    <property type="entry name" value="CHAT_dom"/>
</dbReference>
<dbReference type="Pfam" id="PF12770">
    <property type="entry name" value="CHAT"/>
    <property type="match status" value="1"/>
</dbReference>
<dbReference type="EMBL" id="JAGMUV010000021">
    <property type="protein sequence ID" value="KAH7124631.1"/>
    <property type="molecule type" value="Genomic_DNA"/>
</dbReference>
<proteinExistence type="predicted"/>
<protein>
    <submittedName>
        <fullName evidence="2">CHAT domain-containing protein</fullName>
    </submittedName>
</protein>
<dbReference type="AlphaFoldDB" id="A0A9P9DU84"/>
<comment type="caution">
    <text evidence="2">The sequence shown here is derived from an EMBL/GenBank/DDBJ whole genome shotgun (WGS) entry which is preliminary data.</text>
</comment>
<sequence>MRRRDESEGSSIQVSSDLLEWLWDSAACPILDELGFRETPARTPTHKWPRIWWIPTGLMSRLPLHAAGRHYATSSETVLDRVVSSYSPSIKALIYARRNTMQKDLSHASKTTLLVSMRTTPQHPDPKVPKPGDLRFAEEEIQILGNLLSSSTSKAKKLEEPCKGDVLGSIDTCTIFHFAGHGISDPLDPSKSCLLLNDWVGNPLTVEDLTELKLYRKSPWLAYLSACSTGESQAENLQDEAMHLVSACQLAGFPHVVGSLWKVDDECSADAAREVYEAVRDKGWSNEAVALGVHNAARFLRRKTGGGGWRAGPGDVLTDVDGDNERGEVAAPVYGKGGGSGQNRGLGYARREEGNPSIWPAYIHVGP</sequence>
<dbReference type="OrthoDB" id="9991317at2759"/>
<gene>
    <name evidence="2" type="ORF">EDB81DRAFT_811231</name>
</gene>
<organism evidence="2 3">
    <name type="scientific">Dactylonectria macrodidyma</name>
    <dbReference type="NCBI Taxonomy" id="307937"/>
    <lineage>
        <taxon>Eukaryota</taxon>
        <taxon>Fungi</taxon>
        <taxon>Dikarya</taxon>
        <taxon>Ascomycota</taxon>
        <taxon>Pezizomycotina</taxon>
        <taxon>Sordariomycetes</taxon>
        <taxon>Hypocreomycetidae</taxon>
        <taxon>Hypocreales</taxon>
        <taxon>Nectriaceae</taxon>
        <taxon>Dactylonectria</taxon>
    </lineage>
</organism>
<evidence type="ECO:0000259" key="1">
    <source>
        <dbReference type="Pfam" id="PF12770"/>
    </source>
</evidence>
<name>A0A9P9DU84_9HYPO</name>